<protein>
    <submittedName>
        <fullName evidence="1">Uncharacterized protein</fullName>
    </submittedName>
</protein>
<accession>A0A0E9U1U9</accession>
<name>A0A0E9U1U9_ANGAN</name>
<sequence length="79" mass="9560">MRHYRDGVWKAAKYSTFLQENKLRFKEDFSPDDRARRNQLWPLVEKARKEGKIAYSSEQEPSLRGRRFIPNRMCELLIT</sequence>
<dbReference type="EMBL" id="GBXM01048821">
    <property type="protein sequence ID" value="JAH59756.1"/>
    <property type="molecule type" value="Transcribed_RNA"/>
</dbReference>
<dbReference type="AlphaFoldDB" id="A0A0E9U1U9"/>
<reference evidence="1" key="1">
    <citation type="submission" date="2014-11" db="EMBL/GenBank/DDBJ databases">
        <authorList>
            <person name="Amaro Gonzalez C."/>
        </authorList>
    </citation>
    <scope>NUCLEOTIDE SEQUENCE</scope>
</reference>
<evidence type="ECO:0000313" key="1">
    <source>
        <dbReference type="EMBL" id="JAH59756.1"/>
    </source>
</evidence>
<organism evidence="1">
    <name type="scientific">Anguilla anguilla</name>
    <name type="common">European freshwater eel</name>
    <name type="synonym">Muraena anguilla</name>
    <dbReference type="NCBI Taxonomy" id="7936"/>
    <lineage>
        <taxon>Eukaryota</taxon>
        <taxon>Metazoa</taxon>
        <taxon>Chordata</taxon>
        <taxon>Craniata</taxon>
        <taxon>Vertebrata</taxon>
        <taxon>Euteleostomi</taxon>
        <taxon>Actinopterygii</taxon>
        <taxon>Neopterygii</taxon>
        <taxon>Teleostei</taxon>
        <taxon>Anguilliformes</taxon>
        <taxon>Anguillidae</taxon>
        <taxon>Anguilla</taxon>
    </lineage>
</organism>
<reference evidence="1" key="2">
    <citation type="journal article" date="2015" name="Fish Shellfish Immunol.">
        <title>Early steps in the European eel (Anguilla anguilla)-Vibrio vulnificus interaction in the gills: Role of the RtxA13 toxin.</title>
        <authorList>
            <person name="Callol A."/>
            <person name="Pajuelo D."/>
            <person name="Ebbesson L."/>
            <person name="Teles M."/>
            <person name="MacKenzie S."/>
            <person name="Amaro C."/>
        </authorList>
    </citation>
    <scope>NUCLEOTIDE SEQUENCE</scope>
</reference>
<proteinExistence type="predicted"/>